<dbReference type="GO" id="GO:0006310">
    <property type="term" value="P:DNA recombination"/>
    <property type="evidence" value="ECO:0007669"/>
    <property type="project" value="UniProtKB-KW"/>
</dbReference>
<reference evidence="11 12" key="1">
    <citation type="submission" date="2018-06" db="EMBL/GenBank/DDBJ databases">
        <authorList>
            <consortium name="Pathogen Informatics"/>
            <person name="Doyle S."/>
        </authorList>
    </citation>
    <scope>NUCLEOTIDE SEQUENCE [LARGE SCALE GENOMIC DNA]</scope>
    <source>
        <strain evidence="11 12">NCTC10571</strain>
    </source>
</reference>
<proteinExistence type="inferred from homology"/>
<evidence type="ECO:0000256" key="4">
    <source>
        <dbReference type="ARBA" id="ARBA00022723"/>
    </source>
</evidence>
<dbReference type="InterPro" id="IPR051399">
    <property type="entry name" value="RNA-guided_DNA_endo/Transpos"/>
</dbReference>
<keyword evidence="4" id="KW-0479">Metal-binding</keyword>
<dbReference type="NCBIfam" id="TIGR01766">
    <property type="entry name" value="IS200/IS605 family accessory protein TnpB-like domain"/>
    <property type="match status" value="1"/>
</dbReference>
<dbReference type="InterPro" id="IPR001959">
    <property type="entry name" value="Transposase"/>
</dbReference>
<dbReference type="GO" id="GO:0003677">
    <property type="term" value="F:DNA binding"/>
    <property type="evidence" value="ECO:0007669"/>
    <property type="project" value="UniProtKB-KW"/>
</dbReference>
<dbReference type="InterPro" id="IPR010095">
    <property type="entry name" value="Cas12f1-like_TNB"/>
</dbReference>
<feature type="domain" description="Cas12f1-like TNB" evidence="9">
    <location>
        <begin position="290"/>
        <end position="358"/>
    </location>
</feature>
<accession>A0A378P0S0</accession>
<keyword evidence="6" id="KW-0238">DNA-binding</keyword>
<dbReference type="InterPro" id="IPR021027">
    <property type="entry name" value="Transposase_put_HTH"/>
</dbReference>
<evidence type="ECO:0000313" key="11">
    <source>
        <dbReference type="EMBL" id="STY71858.1"/>
    </source>
</evidence>
<dbReference type="AlphaFoldDB" id="A0A378P0S0"/>
<dbReference type="Pfam" id="PF01385">
    <property type="entry name" value="OrfB_IS605"/>
    <property type="match status" value="1"/>
</dbReference>
<sequence length="369" mass="43484">MEKAYKFRIYPNKTQESLLQKTFGCVRFIYNHFLDRRIRAYEQNKKTISYNECSKELTQLKKEKKWLKEPDKSSLQNALKNLDTAYKNFFNRQKAGFPKFKSKKNRYKSYKTNMTNNNIVFLGNKIKLPKIGKIKTRDKYRQIEGRILSATVSQTPSGKYYIALCCTDLPQPEFIKTNKYVGLDLGIKDFVITSDAVKYSNPKYLQKSLTRLAKLQRELSRKTKGSSNWEKARIKVAKLHERIANQRHNLLHQVTCQLIRNYDVICLEDLQVENMMKNHKLARNIADVSWSEFMRQLTYKAKWFGRIIVKIDKFYPSSQLCHVCGYKNIEVKNLSVRKWNCPKCKTHHDRDVNAAINIRNEGLKILNIA</sequence>
<evidence type="ECO:0000256" key="5">
    <source>
        <dbReference type="ARBA" id="ARBA00022833"/>
    </source>
</evidence>
<evidence type="ECO:0000256" key="2">
    <source>
        <dbReference type="ARBA" id="ARBA00011044"/>
    </source>
</evidence>
<gene>
    <name evidence="11" type="ORF">NCTC10571_02035</name>
</gene>
<evidence type="ECO:0000259" key="10">
    <source>
        <dbReference type="Pfam" id="PF12323"/>
    </source>
</evidence>
<dbReference type="GO" id="GO:0046872">
    <property type="term" value="F:metal ion binding"/>
    <property type="evidence" value="ECO:0007669"/>
    <property type="project" value="UniProtKB-KW"/>
</dbReference>
<keyword evidence="3" id="KW-0815">Transposition</keyword>
<name>A0A378P0S0_9FIRM</name>
<organism evidence="11 12">
    <name type="scientific">Megamonas hypermegale</name>
    <dbReference type="NCBI Taxonomy" id="158847"/>
    <lineage>
        <taxon>Bacteria</taxon>
        <taxon>Bacillati</taxon>
        <taxon>Bacillota</taxon>
        <taxon>Negativicutes</taxon>
        <taxon>Selenomonadales</taxon>
        <taxon>Selenomonadaceae</taxon>
        <taxon>Megamonas</taxon>
    </lineage>
</organism>
<keyword evidence="5" id="KW-0862">Zinc</keyword>
<dbReference type="Pfam" id="PF07282">
    <property type="entry name" value="Cas12f1-like_TNB"/>
    <property type="match status" value="1"/>
</dbReference>
<feature type="domain" description="Probable transposase IS891/IS1136/IS1341" evidence="8">
    <location>
        <begin position="172"/>
        <end position="278"/>
    </location>
</feature>
<dbReference type="EMBL" id="UGPP01000001">
    <property type="protein sequence ID" value="STY71858.1"/>
    <property type="molecule type" value="Genomic_DNA"/>
</dbReference>
<dbReference type="RefSeq" id="WP_115152027.1">
    <property type="nucleotide sequence ID" value="NZ_UGPP01000001.1"/>
</dbReference>
<protein>
    <submittedName>
        <fullName evidence="11">Transposase, IS605 OrfB family</fullName>
    </submittedName>
</protein>
<evidence type="ECO:0000256" key="1">
    <source>
        <dbReference type="ARBA" id="ARBA00008761"/>
    </source>
</evidence>
<comment type="similarity">
    <text evidence="2">In the N-terminal section; belongs to the transposase 2 family.</text>
</comment>
<evidence type="ECO:0000256" key="6">
    <source>
        <dbReference type="ARBA" id="ARBA00023125"/>
    </source>
</evidence>
<evidence type="ECO:0000259" key="8">
    <source>
        <dbReference type="Pfam" id="PF01385"/>
    </source>
</evidence>
<dbReference type="GO" id="GO:0032196">
    <property type="term" value="P:transposition"/>
    <property type="evidence" value="ECO:0007669"/>
    <property type="project" value="UniProtKB-KW"/>
</dbReference>
<evidence type="ECO:0000259" key="9">
    <source>
        <dbReference type="Pfam" id="PF07282"/>
    </source>
</evidence>
<evidence type="ECO:0000256" key="3">
    <source>
        <dbReference type="ARBA" id="ARBA00022578"/>
    </source>
</evidence>
<comment type="similarity">
    <text evidence="1">In the C-terminal section; belongs to the transposase 35 family.</text>
</comment>
<dbReference type="Pfam" id="PF12323">
    <property type="entry name" value="HTH_OrfB_IS605"/>
    <property type="match status" value="1"/>
</dbReference>
<keyword evidence="7" id="KW-0233">DNA recombination</keyword>
<feature type="domain" description="Transposase putative helix-turn-helix" evidence="10">
    <location>
        <begin position="1"/>
        <end position="46"/>
    </location>
</feature>
<evidence type="ECO:0000313" key="12">
    <source>
        <dbReference type="Proteomes" id="UP000255234"/>
    </source>
</evidence>
<dbReference type="PANTHER" id="PTHR30405:SF25">
    <property type="entry name" value="RNA-GUIDED DNA ENDONUCLEASE INSQ-RELATED"/>
    <property type="match status" value="1"/>
</dbReference>
<dbReference type="Proteomes" id="UP000255234">
    <property type="component" value="Unassembled WGS sequence"/>
</dbReference>
<dbReference type="NCBIfam" id="NF038281">
    <property type="entry name" value="IS200_TnpB"/>
    <property type="match status" value="1"/>
</dbReference>
<dbReference type="InterPro" id="IPR053522">
    <property type="entry name" value="RNA-guided_endonuclease_TnpB"/>
</dbReference>
<dbReference type="NCBIfam" id="NF040570">
    <property type="entry name" value="guided_TnpB"/>
    <property type="match status" value="1"/>
</dbReference>
<evidence type="ECO:0000256" key="7">
    <source>
        <dbReference type="ARBA" id="ARBA00023172"/>
    </source>
</evidence>
<dbReference type="PANTHER" id="PTHR30405">
    <property type="entry name" value="TRANSPOSASE"/>
    <property type="match status" value="1"/>
</dbReference>